<accession>A0AAV8Y381</accession>
<dbReference type="AlphaFoldDB" id="A0AAV8Y381"/>
<organism evidence="1 2">
    <name type="scientific">Aromia moschata</name>
    <dbReference type="NCBI Taxonomy" id="1265417"/>
    <lineage>
        <taxon>Eukaryota</taxon>
        <taxon>Metazoa</taxon>
        <taxon>Ecdysozoa</taxon>
        <taxon>Arthropoda</taxon>
        <taxon>Hexapoda</taxon>
        <taxon>Insecta</taxon>
        <taxon>Pterygota</taxon>
        <taxon>Neoptera</taxon>
        <taxon>Endopterygota</taxon>
        <taxon>Coleoptera</taxon>
        <taxon>Polyphaga</taxon>
        <taxon>Cucujiformia</taxon>
        <taxon>Chrysomeloidea</taxon>
        <taxon>Cerambycidae</taxon>
        <taxon>Cerambycinae</taxon>
        <taxon>Callichromatini</taxon>
        <taxon>Aromia</taxon>
    </lineage>
</organism>
<proteinExistence type="predicted"/>
<gene>
    <name evidence="1" type="ORF">NQ318_004721</name>
</gene>
<keyword evidence="2" id="KW-1185">Reference proteome</keyword>
<evidence type="ECO:0000313" key="2">
    <source>
        <dbReference type="Proteomes" id="UP001162162"/>
    </source>
</evidence>
<sequence>MKIFDDFLKTERRWAYLTTNSSSGTKKTLETMCHTAYPIFDDLLKTDGYGANLATDSCSGEDVNLNFPTNKNNDLQMLGV</sequence>
<protein>
    <submittedName>
        <fullName evidence="1">Uncharacterized protein</fullName>
    </submittedName>
</protein>
<name>A0AAV8Y381_9CUCU</name>
<comment type="caution">
    <text evidence="1">The sequence shown here is derived from an EMBL/GenBank/DDBJ whole genome shotgun (WGS) entry which is preliminary data.</text>
</comment>
<reference evidence="1" key="1">
    <citation type="journal article" date="2023" name="Insect Mol. Biol.">
        <title>Genome sequencing provides insights into the evolution of gene families encoding plant cell wall-degrading enzymes in longhorned beetles.</title>
        <authorList>
            <person name="Shin N.R."/>
            <person name="Okamura Y."/>
            <person name="Kirsch R."/>
            <person name="Pauchet Y."/>
        </authorList>
    </citation>
    <scope>NUCLEOTIDE SEQUENCE</scope>
    <source>
        <strain evidence="1">AMC_N1</strain>
    </source>
</reference>
<dbReference type="EMBL" id="JAPWTK010000244">
    <property type="protein sequence ID" value="KAJ8944634.1"/>
    <property type="molecule type" value="Genomic_DNA"/>
</dbReference>
<evidence type="ECO:0000313" key="1">
    <source>
        <dbReference type="EMBL" id="KAJ8944634.1"/>
    </source>
</evidence>
<dbReference type="Proteomes" id="UP001162162">
    <property type="component" value="Unassembled WGS sequence"/>
</dbReference>